<dbReference type="Proteomes" id="UP000307440">
    <property type="component" value="Unassembled WGS sequence"/>
</dbReference>
<name>A0A5C3KP82_COPMA</name>
<keyword evidence="3" id="KW-1185">Reference proteome</keyword>
<evidence type="ECO:0000313" key="2">
    <source>
        <dbReference type="EMBL" id="TFK22122.1"/>
    </source>
</evidence>
<evidence type="ECO:0000313" key="3">
    <source>
        <dbReference type="Proteomes" id="UP000307440"/>
    </source>
</evidence>
<organism evidence="2 3">
    <name type="scientific">Coprinopsis marcescibilis</name>
    <name type="common">Agaric fungus</name>
    <name type="synonym">Psathyrella marcescibilis</name>
    <dbReference type="NCBI Taxonomy" id="230819"/>
    <lineage>
        <taxon>Eukaryota</taxon>
        <taxon>Fungi</taxon>
        <taxon>Dikarya</taxon>
        <taxon>Basidiomycota</taxon>
        <taxon>Agaricomycotina</taxon>
        <taxon>Agaricomycetes</taxon>
        <taxon>Agaricomycetidae</taxon>
        <taxon>Agaricales</taxon>
        <taxon>Agaricineae</taxon>
        <taxon>Psathyrellaceae</taxon>
        <taxon>Coprinopsis</taxon>
    </lineage>
</organism>
<dbReference type="InterPro" id="IPR025476">
    <property type="entry name" value="Helitron_helicase-like"/>
</dbReference>
<protein>
    <recommendedName>
        <fullName evidence="1">Helitron helicase-like domain-containing protein</fullName>
    </recommendedName>
</protein>
<dbReference type="OrthoDB" id="432234at2759"/>
<sequence>MPDLIIHHGADPIPEYNNPKLIPGMFPTLYPFGIGGFEDHDRPTALSFEKQAEYYLNVPEKMFRYHYSFIFIVLNMIQRCRAHLHTHFTVNSSRFETVAHSLTSLSADTISDVAEVIEAEHSTKSLNSEQRQAMDLLHYVNTIAEKIPGSYAAKISAHSDIRNYFSYFSLLHLFFTFNPSPVHSPIFQVMHGDNTVDLASRYPKVPLPAERVRRLAHDPVAAADFFEFAVKPLFEHLLGWDYKRRQSTTSGGLFGRLRAFYGLTECTEHGGLHGHFVLFLEGASNPSEIHDRLWNSEDYQHRFFDFFEGIIHHHFPDVELEVEKSYNPRVERPPVPPNPSDKDIVD</sequence>
<gene>
    <name evidence="2" type="ORF">FA15DRAFT_596699</name>
</gene>
<accession>A0A5C3KP82</accession>
<evidence type="ECO:0000259" key="1">
    <source>
        <dbReference type="Pfam" id="PF14214"/>
    </source>
</evidence>
<proteinExistence type="predicted"/>
<dbReference type="Pfam" id="PF14214">
    <property type="entry name" value="Helitron_like_N"/>
    <property type="match status" value="1"/>
</dbReference>
<reference evidence="2 3" key="1">
    <citation type="journal article" date="2019" name="Nat. Ecol. Evol.">
        <title>Megaphylogeny resolves global patterns of mushroom evolution.</title>
        <authorList>
            <person name="Varga T."/>
            <person name="Krizsan K."/>
            <person name="Foldi C."/>
            <person name="Dima B."/>
            <person name="Sanchez-Garcia M."/>
            <person name="Sanchez-Ramirez S."/>
            <person name="Szollosi G.J."/>
            <person name="Szarkandi J.G."/>
            <person name="Papp V."/>
            <person name="Albert L."/>
            <person name="Andreopoulos W."/>
            <person name="Angelini C."/>
            <person name="Antonin V."/>
            <person name="Barry K.W."/>
            <person name="Bougher N.L."/>
            <person name="Buchanan P."/>
            <person name="Buyck B."/>
            <person name="Bense V."/>
            <person name="Catcheside P."/>
            <person name="Chovatia M."/>
            <person name="Cooper J."/>
            <person name="Damon W."/>
            <person name="Desjardin D."/>
            <person name="Finy P."/>
            <person name="Geml J."/>
            <person name="Haridas S."/>
            <person name="Hughes K."/>
            <person name="Justo A."/>
            <person name="Karasinski D."/>
            <person name="Kautmanova I."/>
            <person name="Kiss B."/>
            <person name="Kocsube S."/>
            <person name="Kotiranta H."/>
            <person name="LaButti K.M."/>
            <person name="Lechner B.E."/>
            <person name="Liimatainen K."/>
            <person name="Lipzen A."/>
            <person name="Lukacs Z."/>
            <person name="Mihaltcheva S."/>
            <person name="Morgado L.N."/>
            <person name="Niskanen T."/>
            <person name="Noordeloos M.E."/>
            <person name="Ohm R.A."/>
            <person name="Ortiz-Santana B."/>
            <person name="Ovrebo C."/>
            <person name="Racz N."/>
            <person name="Riley R."/>
            <person name="Savchenko A."/>
            <person name="Shiryaev A."/>
            <person name="Soop K."/>
            <person name="Spirin V."/>
            <person name="Szebenyi C."/>
            <person name="Tomsovsky M."/>
            <person name="Tulloss R.E."/>
            <person name="Uehling J."/>
            <person name="Grigoriev I.V."/>
            <person name="Vagvolgyi C."/>
            <person name="Papp T."/>
            <person name="Martin F.M."/>
            <person name="Miettinen O."/>
            <person name="Hibbett D.S."/>
            <person name="Nagy L.G."/>
        </authorList>
    </citation>
    <scope>NUCLEOTIDE SEQUENCE [LARGE SCALE GENOMIC DNA]</scope>
    <source>
        <strain evidence="2 3">CBS 121175</strain>
    </source>
</reference>
<dbReference type="EMBL" id="ML210249">
    <property type="protein sequence ID" value="TFK22122.1"/>
    <property type="molecule type" value="Genomic_DNA"/>
</dbReference>
<feature type="domain" description="Helitron helicase-like" evidence="1">
    <location>
        <begin position="54"/>
        <end position="278"/>
    </location>
</feature>
<dbReference type="AlphaFoldDB" id="A0A5C3KP82"/>
<dbReference type="STRING" id="230819.A0A5C3KP82"/>